<evidence type="ECO:0000256" key="2">
    <source>
        <dbReference type="ARBA" id="ARBA00022833"/>
    </source>
</evidence>
<evidence type="ECO:0000259" key="5">
    <source>
        <dbReference type="SMART" id="SM00829"/>
    </source>
</evidence>
<dbReference type="CDD" id="cd08236">
    <property type="entry name" value="sugar_DH"/>
    <property type="match status" value="1"/>
</dbReference>
<dbReference type="PROSITE" id="PS00059">
    <property type="entry name" value="ADH_ZINC"/>
    <property type="match status" value="1"/>
</dbReference>
<evidence type="ECO:0000256" key="4">
    <source>
        <dbReference type="RuleBase" id="RU361277"/>
    </source>
</evidence>
<organism evidence="6 7">
    <name type="scientific">Absicoccus intestinalis</name>
    <dbReference type="NCBI Taxonomy" id="2926319"/>
    <lineage>
        <taxon>Bacteria</taxon>
        <taxon>Bacillati</taxon>
        <taxon>Bacillota</taxon>
        <taxon>Erysipelotrichia</taxon>
        <taxon>Erysipelotrichales</taxon>
        <taxon>Erysipelotrichaceae</taxon>
        <taxon>Absicoccus</taxon>
    </lineage>
</organism>
<proteinExistence type="inferred from homology"/>
<sequence>MMKASVLHSIDDLRYEDVEIPTIGNDDVLVKVKACGICGSDVPRVLKTGTYHFPTIPGHEFGGQIVKIGKNVDSKWLNKNVAVIPLIPCHECNQCEIGNFQLCTNYDYLGSRNDGGFAEYCRVPKDNLVLVPDGVDFECAAMLEPITVAQHVASNIGIHYGDDVAVYGLGAIGIFIAQWAKAMGANHVFAIDLDSKKVAIAKKIGLTDAICSKEVDPKKIIFEKTNKQGVDSVFEASGSEFVFNEAISLLKHNGKLGLVGRPIKPLQIQVDTFEKILRRQITIKGTWAFEMKNTPHNAWDISLEALRDGKIVAKPIISSRLPLSKVYDGIRIMADHTEFFYKILVEPELDE</sequence>
<dbReference type="InterPro" id="IPR036291">
    <property type="entry name" value="NAD(P)-bd_dom_sf"/>
</dbReference>
<dbReference type="SMART" id="SM00829">
    <property type="entry name" value="PKS_ER"/>
    <property type="match status" value="1"/>
</dbReference>
<evidence type="ECO:0000313" key="6">
    <source>
        <dbReference type="EMBL" id="MDX8418437.1"/>
    </source>
</evidence>
<dbReference type="Gene3D" id="3.90.180.10">
    <property type="entry name" value="Medium-chain alcohol dehydrogenases, catalytic domain"/>
    <property type="match status" value="1"/>
</dbReference>
<keyword evidence="3" id="KW-0560">Oxidoreductase</keyword>
<evidence type="ECO:0000256" key="1">
    <source>
        <dbReference type="ARBA" id="ARBA00022723"/>
    </source>
</evidence>
<dbReference type="PANTHER" id="PTHR43401:SF2">
    <property type="entry name" value="L-THREONINE 3-DEHYDROGENASE"/>
    <property type="match status" value="1"/>
</dbReference>
<dbReference type="SUPFAM" id="SSF50129">
    <property type="entry name" value="GroES-like"/>
    <property type="match status" value="1"/>
</dbReference>
<evidence type="ECO:0000313" key="7">
    <source>
        <dbReference type="Proteomes" id="UP001285244"/>
    </source>
</evidence>
<reference evidence="6 7" key="1">
    <citation type="submission" date="2022-03" db="EMBL/GenBank/DDBJ databases">
        <title>Novel taxa within the pig intestine.</title>
        <authorList>
            <person name="Wylensek D."/>
            <person name="Bishof K."/>
            <person name="Afrizal A."/>
            <person name="Clavel T."/>
        </authorList>
    </citation>
    <scope>NUCLEOTIDE SEQUENCE [LARGE SCALE GENOMIC DNA]</scope>
    <source>
        <strain evidence="6 7">Cla-KB-P134</strain>
    </source>
</reference>
<name>A0ABU4WSK5_9FIRM</name>
<dbReference type="Pfam" id="PF00107">
    <property type="entry name" value="ADH_zinc_N"/>
    <property type="match status" value="1"/>
</dbReference>
<keyword evidence="7" id="KW-1185">Reference proteome</keyword>
<dbReference type="InterPro" id="IPR011032">
    <property type="entry name" value="GroES-like_sf"/>
</dbReference>
<dbReference type="PANTHER" id="PTHR43401">
    <property type="entry name" value="L-THREONINE 3-DEHYDROGENASE"/>
    <property type="match status" value="1"/>
</dbReference>
<dbReference type="Pfam" id="PF08240">
    <property type="entry name" value="ADH_N"/>
    <property type="match status" value="1"/>
</dbReference>
<dbReference type="InterPro" id="IPR020843">
    <property type="entry name" value="ER"/>
</dbReference>
<gene>
    <name evidence="6" type="ORF">MOZ64_11385</name>
</gene>
<dbReference type="SUPFAM" id="SSF51735">
    <property type="entry name" value="NAD(P)-binding Rossmann-fold domains"/>
    <property type="match status" value="1"/>
</dbReference>
<dbReference type="InterPro" id="IPR002328">
    <property type="entry name" value="ADH_Zn_CS"/>
</dbReference>
<accession>A0ABU4WSK5</accession>
<comment type="similarity">
    <text evidence="4">Belongs to the zinc-containing alcohol dehydrogenase family.</text>
</comment>
<dbReference type="Proteomes" id="UP001285244">
    <property type="component" value="Unassembled WGS sequence"/>
</dbReference>
<dbReference type="EMBL" id="JALBUS010000030">
    <property type="protein sequence ID" value="MDX8418437.1"/>
    <property type="molecule type" value="Genomic_DNA"/>
</dbReference>
<comment type="cofactor">
    <cofactor evidence="4">
        <name>Zn(2+)</name>
        <dbReference type="ChEBI" id="CHEBI:29105"/>
    </cofactor>
</comment>
<comment type="caution">
    <text evidence="6">The sequence shown here is derived from an EMBL/GenBank/DDBJ whole genome shotgun (WGS) entry which is preliminary data.</text>
</comment>
<protein>
    <submittedName>
        <fullName evidence="6">Galactitol-1-phosphate 5-dehydrogenase</fullName>
    </submittedName>
</protein>
<dbReference type="RefSeq" id="WP_320326679.1">
    <property type="nucleotide sequence ID" value="NZ_JALBUS010000030.1"/>
</dbReference>
<dbReference type="InterPro" id="IPR013154">
    <property type="entry name" value="ADH-like_N"/>
</dbReference>
<keyword evidence="1 4" id="KW-0479">Metal-binding</keyword>
<dbReference type="InterPro" id="IPR050129">
    <property type="entry name" value="Zn_alcohol_dh"/>
</dbReference>
<dbReference type="Gene3D" id="3.40.50.720">
    <property type="entry name" value="NAD(P)-binding Rossmann-like Domain"/>
    <property type="match status" value="1"/>
</dbReference>
<dbReference type="InterPro" id="IPR013149">
    <property type="entry name" value="ADH-like_C"/>
</dbReference>
<feature type="domain" description="Enoyl reductase (ER)" evidence="5">
    <location>
        <begin position="8"/>
        <end position="345"/>
    </location>
</feature>
<keyword evidence="2 4" id="KW-0862">Zinc</keyword>
<evidence type="ECO:0000256" key="3">
    <source>
        <dbReference type="ARBA" id="ARBA00023002"/>
    </source>
</evidence>